<proteinExistence type="predicted"/>
<keyword evidence="2" id="KW-1185">Reference proteome</keyword>
<sequence>MEPPLGPVLDEHWAPDHIVLARRVLSYAGRLFVERDANGTVIVHSPLADMAAVEHRYPAWALGPFGRIEPEFAVPRRPGVYALVSAGVARYVGGSNDLERTFGVRDGLGHISRRDAMSKRHEEACRLNRLVVAEAAAGRTLDLYLLPLEPRAWWGGRRGEAPSAVAAEIVAAARPEWHLPE</sequence>
<accession>A0A511YZG8</accession>
<name>A0A511YZG8_9CELL</name>
<reference evidence="1 2" key="1">
    <citation type="submission" date="2019-07" db="EMBL/GenBank/DDBJ databases">
        <title>Whole genome shotgun sequence of Actinotalea fermentans NBRC 105374.</title>
        <authorList>
            <person name="Hosoyama A."/>
            <person name="Uohara A."/>
            <person name="Ohji S."/>
            <person name="Ichikawa N."/>
        </authorList>
    </citation>
    <scope>NUCLEOTIDE SEQUENCE [LARGE SCALE GENOMIC DNA]</scope>
    <source>
        <strain evidence="1 2">NBRC 105374</strain>
    </source>
</reference>
<comment type="caution">
    <text evidence="1">The sequence shown here is derived from an EMBL/GenBank/DDBJ whole genome shotgun (WGS) entry which is preliminary data.</text>
</comment>
<gene>
    <name evidence="1" type="ORF">AFE02nite_23160</name>
</gene>
<dbReference type="OrthoDB" id="4825002at2"/>
<evidence type="ECO:0000313" key="1">
    <source>
        <dbReference type="EMBL" id="GEN80582.1"/>
    </source>
</evidence>
<dbReference type="Proteomes" id="UP000321484">
    <property type="component" value="Unassembled WGS sequence"/>
</dbReference>
<dbReference type="EMBL" id="BJYK01000008">
    <property type="protein sequence ID" value="GEN80582.1"/>
    <property type="molecule type" value="Genomic_DNA"/>
</dbReference>
<organism evidence="1 2">
    <name type="scientific">Actinotalea fermentans</name>
    <dbReference type="NCBI Taxonomy" id="43671"/>
    <lineage>
        <taxon>Bacteria</taxon>
        <taxon>Bacillati</taxon>
        <taxon>Actinomycetota</taxon>
        <taxon>Actinomycetes</taxon>
        <taxon>Micrococcales</taxon>
        <taxon>Cellulomonadaceae</taxon>
        <taxon>Actinotalea</taxon>
    </lineage>
</organism>
<dbReference type="RefSeq" id="WP_034248982.1">
    <property type="nucleotide sequence ID" value="NZ_BJYK01000008.1"/>
</dbReference>
<dbReference type="AlphaFoldDB" id="A0A511YZG8"/>
<protein>
    <submittedName>
        <fullName evidence="1">Uncharacterized protein</fullName>
    </submittedName>
</protein>
<evidence type="ECO:0000313" key="2">
    <source>
        <dbReference type="Proteomes" id="UP000321484"/>
    </source>
</evidence>